<dbReference type="PROSITE" id="PS00107">
    <property type="entry name" value="PROTEIN_KINASE_ATP"/>
    <property type="match status" value="1"/>
</dbReference>
<dbReference type="OrthoDB" id="541276at2759"/>
<keyword evidence="7" id="KW-1185">Reference proteome</keyword>
<dbReference type="InterPro" id="IPR000719">
    <property type="entry name" value="Prot_kinase_dom"/>
</dbReference>
<organism evidence="6 7">
    <name type="scientific">Monilinia fructigena</name>
    <dbReference type="NCBI Taxonomy" id="38457"/>
    <lineage>
        <taxon>Eukaryota</taxon>
        <taxon>Fungi</taxon>
        <taxon>Dikarya</taxon>
        <taxon>Ascomycota</taxon>
        <taxon>Pezizomycotina</taxon>
        <taxon>Leotiomycetes</taxon>
        <taxon>Helotiales</taxon>
        <taxon>Sclerotiniaceae</taxon>
        <taxon>Monilinia</taxon>
    </lineage>
</organism>
<evidence type="ECO:0000256" key="4">
    <source>
        <dbReference type="SAM" id="Phobius"/>
    </source>
</evidence>
<feature type="binding site" evidence="3">
    <location>
        <position position="159"/>
    </location>
    <ligand>
        <name>ATP</name>
        <dbReference type="ChEBI" id="CHEBI:30616"/>
    </ligand>
</feature>
<dbReference type="Pfam" id="PF00069">
    <property type="entry name" value="Pkinase"/>
    <property type="match status" value="1"/>
</dbReference>
<gene>
    <name evidence="6" type="ORF">DID88_001371</name>
</gene>
<dbReference type="GO" id="GO:0004674">
    <property type="term" value="F:protein serine/threonine kinase activity"/>
    <property type="evidence" value="ECO:0007669"/>
    <property type="project" value="TreeGrafter"/>
</dbReference>
<dbReference type="SUPFAM" id="SSF56112">
    <property type="entry name" value="Protein kinase-like (PK-like)"/>
    <property type="match status" value="1"/>
</dbReference>
<comment type="caution">
    <text evidence="6">The sequence shown here is derived from an EMBL/GenBank/DDBJ whole genome shotgun (WGS) entry which is preliminary data.</text>
</comment>
<evidence type="ECO:0000313" key="7">
    <source>
        <dbReference type="Proteomes" id="UP000249056"/>
    </source>
</evidence>
<feature type="transmembrane region" description="Helical" evidence="4">
    <location>
        <begin position="489"/>
        <end position="509"/>
    </location>
</feature>
<dbReference type="PROSITE" id="PS00108">
    <property type="entry name" value="PROTEIN_KINASE_ST"/>
    <property type="match status" value="1"/>
</dbReference>
<dbReference type="AlphaFoldDB" id="A0A395IZ27"/>
<evidence type="ECO:0000256" key="2">
    <source>
        <dbReference type="ARBA" id="ARBA00022840"/>
    </source>
</evidence>
<keyword evidence="4" id="KW-0472">Membrane</keyword>
<dbReference type="PROSITE" id="PS50011">
    <property type="entry name" value="PROTEIN_KINASE_DOM"/>
    <property type="match status" value="1"/>
</dbReference>
<dbReference type="InterPro" id="IPR017441">
    <property type="entry name" value="Protein_kinase_ATP_BS"/>
</dbReference>
<dbReference type="PANTHER" id="PTHR24346">
    <property type="entry name" value="MAP/MICROTUBULE AFFINITY-REGULATING KINASE"/>
    <property type="match status" value="1"/>
</dbReference>
<evidence type="ECO:0000256" key="1">
    <source>
        <dbReference type="ARBA" id="ARBA00022741"/>
    </source>
</evidence>
<feature type="transmembrane region" description="Helical" evidence="4">
    <location>
        <begin position="515"/>
        <end position="536"/>
    </location>
</feature>
<proteinExistence type="predicted"/>
<sequence>MDTGFEPSITQRNHLEPEVVSRIPFFTAVYPDFWTIIPGTGVTTTFPAKQNCFPRLFASPISPTPGQPLPCTVSISSHSPNPSPSPDYLKCFHPRDSFQTDHHTYSIPPSPIAFPLAQDLRIGTLLGDSLLLTRVLGNGAYGVVYHARDINTGKEYAVKALNKRNSLGLPLDAKALAYQSREIALHWTASAHPNIVSMYKILDDPDCTYVILDYFHEGDLFSNITEGGRYVGHDALIRSIFLQILDATEHCHRLGIYHRDLKPENILVSNSGHTVSLADFGLATQDTTSNDHGCGSTIYMSPECLEPSYGPYKSAPNDVWSLGVILVNLAFARNPWRQASWDDTTYNAFLKDRNFLKTILNPSEITDTPMPEILLSYVFKKFIAHQLPRIYPTTLASHRLLDMSQAHFNHHRLTTLRFISTMARLARTMELLARPEHFIILVPLSHRRKAVFASIASTLSIIKVRNAFSIGVLNVIPGMAHLLQPTVQYFPGLACFKSCILIFFFVLSISNSWKLLYIFFFSLYLNTLKNSLYGWLQTLLRMIKMKEC</sequence>
<evidence type="ECO:0000313" key="6">
    <source>
        <dbReference type="EMBL" id="RAL65266.1"/>
    </source>
</evidence>
<dbReference type="GO" id="GO:0005524">
    <property type="term" value="F:ATP binding"/>
    <property type="evidence" value="ECO:0007669"/>
    <property type="project" value="UniProtKB-UniRule"/>
</dbReference>
<dbReference type="GO" id="GO:0035556">
    <property type="term" value="P:intracellular signal transduction"/>
    <property type="evidence" value="ECO:0007669"/>
    <property type="project" value="TreeGrafter"/>
</dbReference>
<dbReference type="InterPro" id="IPR008271">
    <property type="entry name" value="Ser/Thr_kinase_AS"/>
</dbReference>
<evidence type="ECO:0000259" key="5">
    <source>
        <dbReference type="PROSITE" id="PS50011"/>
    </source>
</evidence>
<accession>A0A395IZ27</accession>
<dbReference type="GO" id="GO:0005737">
    <property type="term" value="C:cytoplasm"/>
    <property type="evidence" value="ECO:0007669"/>
    <property type="project" value="TreeGrafter"/>
</dbReference>
<dbReference type="Gene3D" id="1.10.510.10">
    <property type="entry name" value="Transferase(Phosphotransferase) domain 1"/>
    <property type="match status" value="1"/>
</dbReference>
<keyword evidence="1 3" id="KW-0547">Nucleotide-binding</keyword>
<protein>
    <recommendedName>
        <fullName evidence="5">Protein kinase domain-containing protein</fullName>
    </recommendedName>
</protein>
<keyword evidence="2 3" id="KW-0067">ATP-binding</keyword>
<dbReference type="EMBL" id="QKRW01000011">
    <property type="protein sequence ID" value="RAL65266.1"/>
    <property type="molecule type" value="Genomic_DNA"/>
</dbReference>
<feature type="domain" description="Protein kinase" evidence="5">
    <location>
        <begin position="130"/>
        <end position="401"/>
    </location>
</feature>
<keyword evidence="4" id="KW-0812">Transmembrane</keyword>
<keyword evidence="4" id="KW-1133">Transmembrane helix</keyword>
<dbReference type="PANTHER" id="PTHR24346:SF30">
    <property type="entry name" value="MATERNAL EMBRYONIC LEUCINE ZIPPER KINASE"/>
    <property type="match status" value="1"/>
</dbReference>
<evidence type="ECO:0000256" key="3">
    <source>
        <dbReference type="PROSITE-ProRule" id="PRU10141"/>
    </source>
</evidence>
<reference evidence="6 7" key="1">
    <citation type="submission" date="2018-06" db="EMBL/GenBank/DDBJ databases">
        <title>Genome Sequence of the Brown Rot Fungal Pathogen Monilinia fructigena.</title>
        <authorList>
            <person name="Landi L."/>
            <person name="De Miccolis Angelini R.M."/>
            <person name="Pollastro S."/>
            <person name="Abate D."/>
            <person name="Faretra F."/>
            <person name="Romanazzi G."/>
        </authorList>
    </citation>
    <scope>NUCLEOTIDE SEQUENCE [LARGE SCALE GENOMIC DNA]</scope>
    <source>
        <strain evidence="6 7">Mfrg269</strain>
    </source>
</reference>
<dbReference type="SMART" id="SM00220">
    <property type="entry name" value="S_TKc"/>
    <property type="match status" value="1"/>
</dbReference>
<dbReference type="Proteomes" id="UP000249056">
    <property type="component" value="Unassembled WGS sequence"/>
</dbReference>
<dbReference type="InterPro" id="IPR011009">
    <property type="entry name" value="Kinase-like_dom_sf"/>
</dbReference>
<name>A0A395IZ27_9HELO</name>